<feature type="non-terminal residue" evidence="1">
    <location>
        <position position="1"/>
    </location>
</feature>
<dbReference type="Proteomes" id="UP000789901">
    <property type="component" value="Unassembled WGS sequence"/>
</dbReference>
<evidence type="ECO:0000313" key="2">
    <source>
        <dbReference type="Proteomes" id="UP000789901"/>
    </source>
</evidence>
<sequence>DFAVTCEIGEAQIFKTILDYEASFDFPFYHWNSLDRDDRS</sequence>
<accession>A0ABN7XI02</accession>
<comment type="caution">
    <text evidence="1">The sequence shown here is derived from an EMBL/GenBank/DDBJ whole genome shotgun (WGS) entry which is preliminary data.</text>
</comment>
<organism evidence="1 2">
    <name type="scientific">Gigaspora margarita</name>
    <dbReference type="NCBI Taxonomy" id="4874"/>
    <lineage>
        <taxon>Eukaryota</taxon>
        <taxon>Fungi</taxon>
        <taxon>Fungi incertae sedis</taxon>
        <taxon>Mucoromycota</taxon>
        <taxon>Glomeromycotina</taxon>
        <taxon>Glomeromycetes</taxon>
        <taxon>Diversisporales</taxon>
        <taxon>Gigasporaceae</taxon>
        <taxon>Gigaspora</taxon>
    </lineage>
</organism>
<gene>
    <name evidence="1" type="ORF">GMARGA_LOCUS43481</name>
</gene>
<name>A0ABN7XI02_GIGMA</name>
<keyword evidence="2" id="KW-1185">Reference proteome</keyword>
<dbReference type="EMBL" id="CAJVQB010140923">
    <property type="protein sequence ID" value="CAG8854660.1"/>
    <property type="molecule type" value="Genomic_DNA"/>
</dbReference>
<reference evidence="1 2" key="1">
    <citation type="submission" date="2021-06" db="EMBL/GenBank/DDBJ databases">
        <authorList>
            <person name="Kallberg Y."/>
            <person name="Tangrot J."/>
            <person name="Rosling A."/>
        </authorList>
    </citation>
    <scope>NUCLEOTIDE SEQUENCE [LARGE SCALE GENOMIC DNA]</scope>
    <source>
        <strain evidence="1 2">120-4 pot B 10/14</strain>
    </source>
</reference>
<protein>
    <submittedName>
        <fullName evidence="1">38106_t:CDS:1</fullName>
    </submittedName>
</protein>
<proteinExistence type="predicted"/>
<evidence type="ECO:0000313" key="1">
    <source>
        <dbReference type="EMBL" id="CAG8854660.1"/>
    </source>
</evidence>